<feature type="domain" description="Homogentisate 1,2-dioxygenase N-terminal" evidence="7">
    <location>
        <begin position="144"/>
        <end position="286"/>
    </location>
</feature>
<evidence type="ECO:0000256" key="2">
    <source>
        <dbReference type="ARBA" id="ARBA00007757"/>
    </source>
</evidence>
<dbReference type="InterPro" id="IPR046452">
    <property type="entry name" value="HgmA_N"/>
</dbReference>
<comment type="caution">
    <text evidence="8">The sequence shown here is derived from an EMBL/GenBank/DDBJ whole genome shotgun (WGS) entry which is preliminary data.</text>
</comment>
<evidence type="ECO:0000256" key="5">
    <source>
        <dbReference type="ARBA" id="ARBA00023002"/>
    </source>
</evidence>
<dbReference type="PANTHER" id="PTHR11056:SF0">
    <property type="entry name" value="HOMOGENTISATE 1,2-DIOXYGENASE"/>
    <property type="match status" value="1"/>
</dbReference>
<dbReference type="SUPFAM" id="SSF51182">
    <property type="entry name" value="RmlC-like cupins"/>
    <property type="match status" value="1"/>
</dbReference>
<dbReference type="InterPro" id="IPR011051">
    <property type="entry name" value="RmlC_Cupin_sf"/>
</dbReference>
<name>A0ABU0TJP1_9FLAO</name>
<accession>A0ABU0TJP1</accession>
<keyword evidence="9" id="KW-1185">Reference proteome</keyword>
<dbReference type="CDD" id="cd02208">
    <property type="entry name" value="cupin_RmlC-like"/>
    <property type="match status" value="1"/>
</dbReference>
<comment type="cofactor">
    <cofactor evidence="1">
        <name>Fe cation</name>
        <dbReference type="ChEBI" id="CHEBI:24875"/>
    </cofactor>
</comment>
<keyword evidence="3" id="KW-0479">Metal-binding</keyword>
<evidence type="ECO:0000256" key="4">
    <source>
        <dbReference type="ARBA" id="ARBA00022964"/>
    </source>
</evidence>
<evidence type="ECO:0000313" key="9">
    <source>
        <dbReference type="Proteomes" id="UP001225072"/>
    </source>
</evidence>
<evidence type="ECO:0000256" key="1">
    <source>
        <dbReference type="ARBA" id="ARBA00001962"/>
    </source>
</evidence>
<dbReference type="InterPro" id="IPR014710">
    <property type="entry name" value="RmlC-like_jellyroll"/>
</dbReference>
<dbReference type="GO" id="GO:0004411">
    <property type="term" value="F:homogentisate 1,2-dioxygenase activity"/>
    <property type="evidence" value="ECO:0007669"/>
    <property type="project" value="UniProtKB-EC"/>
</dbReference>
<evidence type="ECO:0000256" key="3">
    <source>
        <dbReference type="ARBA" id="ARBA00022723"/>
    </source>
</evidence>
<evidence type="ECO:0000256" key="6">
    <source>
        <dbReference type="ARBA" id="ARBA00023004"/>
    </source>
</evidence>
<organism evidence="8 9">
    <name type="scientific">Chryseobacterium camelliae</name>
    <dbReference type="NCBI Taxonomy" id="1265445"/>
    <lineage>
        <taxon>Bacteria</taxon>
        <taxon>Pseudomonadati</taxon>
        <taxon>Bacteroidota</taxon>
        <taxon>Flavobacteriia</taxon>
        <taxon>Flavobacteriales</taxon>
        <taxon>Weeksellaceae</taxon>
        <taxon>Chryseobacterium group</taxon>
        <taxon>Chryseobacterium</taxon>
    </lineage>
</organism>
<evidence type="ECO:0000259" key="7">
    <source>
        <dbReference type="Pfam" id="PF20510"/>
    </source>
</evidence>
<dbReference type="Gene3D" id="2.60.120.10">
    <property type="entry name" value="Jelly Rolls"/>
    <property type="match status" value="1"/>
</dbReference>
<gene>
    <name evidence="8" type="ORF">QE404_002402</name>
</gene>
<keyword evidence="5 8" id="KW-0560">Oxidoreductase</keyword>
<protein>
    <submittedName>
        <fullName evidence="8">Homogentisate 1,2-dioxygenase</fullName>
        <ecNumber evidence="8">1.13.11.5</ecNumber>
    </submittedName>
</protein>
<evidence type="ECO:0000313" key="8">
    <source>
        <dbReference type="EMBL" id="MDQ1097255.1"/>
    </source>
</evidence>
<dbReference type="PANTHER" id="PTHR11056">
    <property type="entry name" value="HOMOGENTISATE 1,2-DIOXYGENASE"/>
    <property type="match status" value="1"/>
</dbReference>
<dbReference type="Pfam" id="PF20510">
    <property type="entry name" value="HgmA_N"/>
    <property type="match status" value="1"/>
</dbReference>
<keyword evidence="4" id="KW-0223">Dioxygenase</keyword>
<sequence length="432" mass="50661">MLDKTNKYFHIYKLYIGCGLSQFIKNDYFWYIPYTNTMRYHQSGNIPQKRHTIFKSPEDKFYYEQLFGTEGFHGISSLLYHIHRPTQIKSISEPRDVAPKIAIDKNVTPRMFKGMNVTPEDDVLDSRKFLMVNNDLKMGLSKPRKSMEYFYKNAECDELLFVHNGKGILKTFVGHLEFSTGDYLIIPRGTIYQIELHSDDTVFFILESHSPIYTPKRYRNEFGQLLEHSPFCERDIIAPVFVEPKDEKGEFLIKVKKENQITDFIYATHPFDVVGWDGYFYPYKFNIKNFEPITGRIHQPPPVHQNFEGHNFVVCSFCARMYDYHPQSIPAPYNHSNIDSDEVLFYTEGDFMSRNHIDLMDFTLHPGGIVHGPHPGAMERSIGKKFTEEYAVMVDPFRPLKITEEALKVEDPSYKTSWLDEEDPTLKDRLQE</sequence>
<dbReference type="EC" id="1.13.11.5" evidence="8"/>
<comment type="similarity">
    <text evidence="2">Belongs to the homogentisate dioxygenase family.</text>
</comment>
<dbReference type="EMBL" id="JAUTAL010000001">
    <property type="protein sequence ID" value="MDQ1097255.1"/>
    <property type="molecule type" value="Genomic_DNA"/>
</dbReference>
<dbReference type="Proteomes" id="UP001225072">
    <property type="component" value="Unassembled WGS sequence"/>
</dbReference>
<dbReference type="InterPro" id="IPR005708">
    <property type="entry name" value="Homogentis_dOase"/>
</dbReference>
<reference evidence="8 9" key="1">
    <citation type="submission" date="2023-07" db="EMBL/GenBank/DDBJ databases">
        <title>Functional and genomic diversity of the sorghum phyllosphere microbiome.</title>
        <authorList>
            <person name="Shade A."/>
        </authorList>
    </citation>
    <scope>NUCLEOTIDE SEQUENCE [LARGE SCALE GENOMIC DNA]</scope>
    <source>
        <strain evidence="8 9">SORGH_AS_1064</strain>
    </source>
</reference>
<proteinExistence type="inferred from homology"/>
<keyword evidence="6" id="KW-0408">Iron</keyword>